<dbReference type="SUPFAM" id="SSF48371">
    <property type="entry name" value="ARM repeat"/>
    <property type="match status" value="1"/>
</dbReference>
<evidence type="ECO:0000313" key="6">
    <source>
        <dbReference type="Proteomes" id="UP000268162"/>
    </source>
</evidence>
<evidence type="ECO:0000256" key="4">
    <source>
        <dbReference type="SAM" id="MobiDB-lite"/>
    </source>
</evidence>
<feature type="compositionally biased region" description="Pro residues" evidence="4">
    <location>
        <begin position="902"/>
        <end position="915"/>
    </location>
</feature>
<dbReference type="InterPro" id="IPR016024">
    <property type="entry name" value="ARM-type_fold"/>
</dbReference>
<name>A0A4P9ZR83_9FUNG</name>
<proteinExistence type="inferred from homology"/>
<dbReference type="InterPro" id="IPR011989">
    <property type="entry name" value="ARM-like"/>
</dbReference>
<dbReference type="GO" id="GO:0006974">
    <property type="term" value="P:DNA damage response"/>
    <property type="evidence" value="ECO:0007669"/>
    <property type="project" value="InterPro"/>
</dbReference>
<protein>
    <submittedName>
        <fullName evidence="5">Armadillo-type protein</fullName>
    </submittedName>
</protein>
<evidence type="ECO:0000256" key="1">
    <source>
        <dbReference type="ARBA" id="ARBA00004496"/>
    </source>
</evidence>
<evidence type="ECO:0000313" key="5">
    <source>
        <dbReference type="EMBL" id="RKP36014.1"/>
    </source>
</evidence>
<dbReference type="PANTHER" id="PTHR21331">
    <property type="entry name" value="BRCA1-ASSOCIATED ATM ACTIVATOR 1"/>
    <property type="match status" value="1"/>
</dbReference>
<evidence type="ECO:0000256" key="2">
    <source>
        <dbReference type="ARBA" id="ARBA00022490"/>
    </source>
</evidence>
<feature type="compositionally biased region" description="Basic and acidic residues" evidence="4">
    <location>
        <begin position="925"/>
        <end position="944"/>
    </location>
</feature>
<organism evidence="5 6">
    <name type="scientific">Dimargaris cristalligena</name>
    <dbReference type="NCBI Taxonomy" id="215637"/>
    <lineage>
        <taxon>Eukaryota</taxon>
        <taxon>Fungi</taxon>
        <taxon>Fungi incertae sedis</taxon>
        <taxon>Zoopagomycota</taxon>
        <taxon>Kickxellomycotina</taxon>
        <taxon>Dimargaritomycetes</taxon>
        <taxon>Dimargaritales</taxon>
        <taxon>Dimargaritaceae</taxon>
        <taxon>Dimargaris</taxon>
    </lineage>
</organism>
<dbReference type="GO" id="GO:0005634">
    <property type="term" value="C:nucleus"/>
    <property type="evidence" value="ECO:0007669"/>
    <property type="project" value="TreeGrafter"/>
</dbReference>
<dbReference type="EMBL" id="ML002734">
    <property type="protein sequence ID" value="RKP36014.1"/>
    <property type="molecule type" value="Genomic_DNA"/>
</dbReference>
<dbReference type="InterPro" id="IPR038904">
    <property type="entry name" value="BRAT1"/>
</dbReference>
<dbReference type="Proteomes" id="UP000268162">
    <property type="component" value="Unassembled WGS sequence"/>
</dbReference>
<feature type="region of interest" description="Disordered" evidence="4">
    <location>
        <begin position="824"/>
        <end position="847"/>
    </location>
</feature>
<dbReference type="STRING" id="215637.A0A4P9ZR83"/>
<accession>A0A4P9ZR83</accession>
<dbReference type="Gene3D" id="1.25.10.10">
    <property type="entry name" value="Leucine-rich Repeat Variant"/>
    <property type="match status" value="1"/>
</dbReference>
<dbReference type="GO" id="GO:0005737">
    <property type="term" value="C:cytoplasm"/>
    <property type="evidence" value="ECO:0007669"/>
    <property type="project" value="UniProtKB-SubCell"/>
</dbReference>
<evidence type="ECO:0000256" key="3">
    <source>
        <dbReference type="ARBA" id="ARBA00061308"/>
    </source>
</evidence>
<dbReference type="PANTHER" id="PTHR21331:SF2">
    <property type="entry name" value="BRCA1-ASSOCIATED ATM ACTIVATOR 1"/>
    <property type="match status" value="1"/>
</dbReference>
<reference evidence="6" key="1">
    <citation type="journal article" date="2018" name="Nat. Microbiol.">
        <title>Leveraging single-cell genomics to expand the fungal tree of life.</title>
        <authorList>
            <person name="Ahrendt S.R."/>
            <person name="Quandt C.A."/>
            <person name="Ciobanu D."/>
            <person name="Clum A."/>
            <person name="Salamov A."/>
            <person name="Andreopoulos B."/>
            <person name="Cheng J.F."/>
            <person name="Woyke T."/>
            <person name="Pelin A."/>
            <person name="Henrissat B."/>
            <person name="Reynolds N.K."/>
            <person name="Benny G.L."/>
            <person name="Smith M.E."/>
            <person name="James T.Y."/>
            <person name="Grigoriev I.V."/>
        </authorList>
    </citation>
    <scope>NUCLEOTIDE SEQUENCE [LARGE SCALE GENOMIC DNA]</scope>
    <source>
        <strain evidence="6">RSA 468</strain>
    </source>
</reference>
<keyword evidence="2" id="KW-0963">Cytoplasm</keyword>
<feature type="compositionally biased region" description="Polar residues" evidence="4">
    <location>
        <begin position="829"/>
        <end position="838"/>
    </location>
</feature>
<comment type="similarity">
    <text evidence="3">Belongs to the BRAT1 family.</text>
</comment>
<dbReference type="AlphaFoldDB" id="A0A4P9ZR83"/>
<comment type="subcellular location">
    <subcellularLocation>
        <location evidence="1">Cytoplasm</location>
    </subcellularLocation>
</comment>
<gene>
    <name evidence="5" type="ORF">BJ085DRAFT_34000</name>
</gene>
<keyword evidence="6" id="KW-1185">Reference proteome</keyword>
<feature type="region of interest" description="Disordered" evidence="4">
    <location>
        <begin position="897"/>
        <end position="958"/>
    </location>
</feature>
<sequence>MALSLPSRRQVLKRLWHMSPNIVDDARHEKILSYLTSDIQQAPVLGEWLADEAPLDWCQECITGQKDERIWSVALRFVGQLVGAATRTEAPSVFPSLRERVPQLFQFFNEQLAGSVTSPRVRYACLQALADMIIDPAALQWFCAWHASIPAMMFGFRHSSFYTVQATCRLAQRILSQMEKISASNSMDNIEGPSTTTRWIQWRANLGATIQRELDERTTSPFAIKRFRNEPPAYVFELIWTLAAARDYVCLAFIQTAGLLRATTVQGWLQLPQRMHRSQLMAILTSLLDILEDEPGLIPLLQSGTDSGSSDPQPHSHYLWDTLVTKTLAGELPLLPAFQTALEAAKLCLQWSRTQSDPANRLWVQSQLSDLLLTVEQGFTAWVAAGTAGNPTTASNSGPDPLAKALLSQLQDSKQSRGAKRSVFTAWVSTTAAIITDHTRAPGETQEEAFPGLASRFANLLQVAQSELVHPERQVTIQLLDLADSIVQQTARDTTIDDGAPRCTLYPSIEAFLLRLLDSATPGCCGLVAQRAFALGAAILARRHPSVVATSPHQSTGTLERCLMESVHIRFADERWEMKDACATLIRRLVEEPILPITPPPGSKVESGKQMTSSGSLAYLIPQYDLVSPLLAMTGDAEPYARMSALDTLTYLIHPASSAFEQELNSAAPTTVNRLSSNSSSSNTIAPFLMQRLADTWDHATWFTLLTDSEAFVRRATVDLIQTLIEKYPAITPFIVLQPVVRCLTPSMLRSLIDDSDYEVRVRACQLVYLLWFVISVGPIEETITQYTRFTSDASSLPLAANDCPSERLFQSLVPRWPSPSDLAPCQHPTDTSSASGKSVSSPTSTLPYPPPGLHCPYCLRIDSLLIQATQDSSRFVRARAAHCLHRLQTILGTWLAGPPAATEPPPPKSEPTPPTQGLHGCSFAKERDTPSSSDKNAEEHTAADDDDDDDDAAANGNTGEAQHAMEVCTWCQTGEALRNCHQRFYRKIQDMDFDRLWATTSCEHLYHEAIESDFRFDKGDGPDGRVPGGDAVEIKMDMVETEAENCGNNILDCY</sequence>